<gene>
    <name evidence="3" type="ORF">CSOJ01_04024</name>
</gene>
<feature type="compositionally biased region" description="Basic residues" evidence="2">
    <location>
        <begin position="33"/>
        <end position="47"/>
    </location>
</feature>
<dbReference type="Pfam" id="PF11951">
    <property type="entry name" value="Fungal_trans_2"/>
    <property type="match status" value="1"/>
</dbReference>
<proteinExistence type="predicted"/>
<evidence type="ECO:0000256" key="1">
    <source>
        <dbReference type="ARBA" id="ARBA00023242"/>
    </source>
</evidence>
<sequence>MSGKRGGIRFIHSHEQETPWVTSIEARRRLHSHAARATHAKTRRQRMTQHQATADGQEEGHVPEKPVVEIQVAALPTPTGTLGSGRRDPFASFARRLSPMEDFLLDYCNRMIDMHNVVPCSKIETTQTTRHLNDEFVQLVATTASALNGLFLVTCRHLSLSLLQRGSHFTQLALQYKVVCARRLMEAISSLEMRSSICDSVITIAVFLAQDEILVGDIASTQRHLQGAIQMVRHNGALNKKGFNEFLYGIIQNDIAESAMMQESTPLPQLLGKLQT</sequence>
<evidence type="ECO:0000313" key="4">
    <source>
        <dbReference type="Proteomes" id="UP000652219"/>
    </source>
</evidence>
<dbReference type="AlphaFoldDB" id="A0A8H6MZY2"/>
<dbReference type="PANTHER" id="PTHR37540">
    <property type="entry name" value="TRANSCRIPTION FACTOR (ACR-2), PUTATIVE-RELATED-RELATED"/>
    <property type="match status" value="1"/>
</dbReference>
<feature type="region of interest" description="Disordered" evidence="2">
    <location>
        <begin position="33"/>
        <end position="60"/>
    </location>
</feature>
<name>A0A8H6MZY2_9PEZI</name>
<protein>
    <submittedName>
        <fullName evidence="3">Uncharacterized protein</fullName>
    </submittedName>
</protein>
<dbReference type="Proteomes" id="UP000652219">
    <property type="component" value="Unassembled WGS sequence"/>
</dbReference>
<reference evidence="3 4" key="1">
    <citation type="journal article" date="2020" name="Phytopathology">
        <title>Genome Sequence Resources of Colletotrichum truncatum, C. plurivorum, C. musicola, and C. sojae: Four Species Pathogenic to Soybean (Glycine max).</title>
        <authorList>
            <person name="Rogerio F."/>
            <person name="Boufleur T.R."/>
            <person name="Ciampi-Guillardi M."/>
            <person name="Sukno S.A."/>
            <person name="Thon M.R."/>
            <person name="Massola Junior N.S."/>
            <person name="Baroncelli R."/>
        </authorList>
    </citation>
    <scope>NUCLEOTIDE SEQUENCE [LARGE SCALE GENOMIC DNA]</scope>
    <source>
        <strain evidence="3 4">LFN0009</strain>
    </source>
</reference>
<keyword evidence="1" id="KW-0539">Nucleus</keyword>
<dbReference type="InterPro" id="IPR021858">
    <property type="entry name" value="Fun_TF"/>
</dbReference>
<organism evidence="3 4">
    <name type="scientific">Colletotrichum sojae</name>
    <dbReference type="NCBI Taxonomy" id="2175907"/>
    <lineage>
        <taxon>Eukaryota</taxon>
        <taxon>Fungi</taxon>
        <taxon>Dikarya</taxon>
        <taxon>Ascomycota</taxon>
        <taxon>Pezizomycotina</taxon>
        <taxon>Sordariomycetes</taxon>
        <taxon>Hypocreomycetidae</taxon>
        <taxon>Glomerellales</taxon>
        <taxon>Glomerellaceae</taxon>
        <taxon>Colletotrichum</taxon>
        <taxon>Colletotrichum orchidearum species complex</taxon>
    </lineage>
</organism>
<dbReference type="EMBL" id="WIGN01000043">
    <property type="protein sequence ID" value="KAF6814473.1"/>
    <property type="molecule type" value="Genomic_DNA"/>
</dbReference>
<dbReference type="PANTHER" id="PTHR37540:SF5">
    <property type="entry name" value="TRANSCRIPTION FACTOR DOMAIN-CONTAINING PROTEIN"/>
    <property type="match status" value="1"/>
</dbReference>
<evidence type="ECO:0000256" key="2">
    <source>
        <dbReference type="SAM" id="MobiDB-lite"/>
    </source>
</evidence>
<keyword evidence="4" id="KW-1185">Reference proteome</keyword>
<accession>A0A8H6MZY2</accession>
<comment type="caution">
    <text evidence="3">The sequence shown here is derived from an EMBL/GenBank/DDBJ whole genome shotgun (WGS) entry which is preliminary data.</text>
</comment>
<evidence type="ECO:0000313" key="3">
    <source>
        <dbReference type="EMBL" id="KAF6814473.1"/>
    </source>
</evidence>